<accession>A0ABV1ULF9</accession>
<name>A0ABV1ULF9_9ACTN</name>
<protein>
    <submittedName>
        <fullName evidence="2">Uncharacterized protein</fullName>
    </submittedName>
</protein>
<gene>
    <name evidence="2" type="ORF">ABT272_44425</name>
</gene>
<keyword evidence="1" id="KW-0472">Membrane</keyword>
<dbReference type="RefSeq" id="WP_352066378.1">
    <property type="nucleotide sequence ID" value="NZ_JBEPAZ010000137.1"/>
</dbReference>
<evidence type="ECO:0000313" key="2">
    <source>
        <dbReference type="EMBL" id="MER6434569.1"/>
    </source>
</evidence>
<dbReference type="EMBL" id="JBEPAZ010000137">
    <property type="protein sequence ID" value="MER6434569.1"/>
    <property type="molecule type" value="Genomic_DNA"/>
</dbReference>
<proteinExistence type="predicted"/>
<keyword evidence="3" id="KW-1185">Reference proteome</keyword>
<reference evidence="2 3" key="1">
    <citation type="submission" date="2024-06" db="EMBL/GenBank/DDBJ databases">
        <title>The Natural Products Discovery Center: Release of the First 8490 Sequenced Strains for Exploring Actinobacteria Biosynthetic Diversity.</title>
        <authorList>
            <person name="Kalkreuter E."/>
            <person name="Kautsar S.A."/>
            <person name="Yang D."/>
            <person name="Bader C.D."/>
            <person name="Teijaro C.N."/>
            <person name="Fluegel L."/>
            <person name="Davis C.M."/>
            <person name="Simpson J.R."/>
            <person name="Lauterbach L."/>
            <person name="Steele A.D."/>
            <person name="Gui C."/>
            <person name="Meng S."/>
            <person name="Li G."/>
            <person name="Viehrig K."/>
            <person name="Ye F."/>
            <person name="Su P."/>
            <person name="Kiefer A.F."/>
            <person name="Nichols A."/>
            <person name="Cepeda A.J."/>
            <person name="Yan W."/>
            <person name="Fan B."/>
            <person name="Jiang Y."/>
            <person name="Adhikari A."/>
            <person name="Zheng C.-J."/>
            <person name="Schuster L."/>
            <person name="Cowan T.M."/>
            <person name="Smanski M.J."/>
            <person name="Chevrette M.G."/>
            <person name="De Carvalho L.P.S."/>
            <person name="Shen B."/>
        </authorList>
    </citation>
    <scope>NUCLEOTIDE SEQUENCE [LARGE SCALE GENOMIC DNA]</scope>
    <source>
        <strain evidence="2 3">NPDC001166</strain>
    </source>
</reference>
<comment type="caution">
    <text evidence="2">The sequence shown here is derived from an EMBL/GenBank/DDBJ whole genome shotgun (WGS) entry which is preliminary data.</text>
</comment>
<evidence type="ECO:0000256" key="1">
    <source>
        <dbReference type="SAM" id="Phobius"/>
    </source>
</evidence>
<dbReference type="Proteomes" id="UP001470023">
    <property type="component" value="Unassembled WGS sequence"/>
</dbReference>
<evidence type="ECO:0000313" key="3">
    <source>
        <dbReference type="Proteomes" id="UP001470023"/>
    </source>
</evidence>
<sequence length="168" mass="17852">MTSRLPARVYVAYALLMLMCALGVGLIGLLLGGLGWAVVAANAAAVAAAVGGGLWIRRRVISARAEEDRCMQEARDRGEALGTADAVQRALLLYEAAVFPLIPGSVNTDEQQARREIAYQLAAFDSLPWQVRLLAAEALEVIDGGDVYAARTAMQALSAAVNNCRYAM</sequence>
<organism evidence="2 3">
    <name type="scientific">Streptomyces sp. 900105245</name>
    <dbReference type="NCBI Taxonomy" id="3154379"/>
    <lineage>
        <taxon>Bacteria</taxon>
        <taxon>Bacillati</taxon>
        <taxon>Actinomycetota</taxon>
        <taxon>Actinomycetes</taxon>
        <taxon>Kitasatosporales</taxon>
        <taxon>Streptomycetaceae</taxon>
        <taxon>Streptomyces</taxon>
    </lineage>
</organism>
<keyword evidence="1" id="KW-0812">Transmembrane</keyword>
<keyword evidence="1" id="KW-1133">Transmembrane helix</keyword>
<feature type="transmembrane region" description="Helical" evidence="1">
    <location>
        <begin position="37"/>
        <end position="56"/>
    </location>
</feature>
<feature type="transmembrane region" description="Helical" evidence="1">
    <location>
        <begin position="12"/>
        <end position="31"/>
    </location>
</feature>